<gene>
    <name evidence="1" type="ORF">SDC9_84325</name>
</gene>
<sequence>MAPCFLKVFSTFATVDAFCPIATYMHITFCPFWFIIVSVAMVVLPVCLSPMMSSLWPRPMGNMESIARIPVCKGVLTDFLSTILGALHSMGRKSSARISPLPSMGVPKASTTLPKKLSPTKTPAILPVLITREPSFKSFSLPNKMHPISSDRIS</sequence>
<reference evidence="1" key="1">
    <citation type="submission" date="2019-08" db="EMBL/GenBank/DDBJ databases">
        <authorList>
            <person name="Kucharzyk K."/>
            <person name="Murdoch R.W."/>
            <person name="Higgins S."/>
            <person name="Loffler F."/>
        </authorList>
    </citation>
    <scope>NUCLEOTIDE SEQUENCE</scope>
</reference>
<organism evidence="1">
    <name type="scientific">bioreactor metagenome</name>
    <dbReference type="NCBI Taxonomy" id="1076179"/>
    <lineage>
        <taxon>unclassified sequences</taxon>
        <taxon>metagenomes</taxon>
        <taxon>ecological metagenomes</taxon>
    </lineage>
</organism>
<accession>A0A644Z9Z9</accession>
<proteinExistence type="predicted"/>
<name>A0A644Z9Z9_9ZZZZ</name>
<dbReference type="AlphaFoldDB" id="A0A644Z9Z9"/>
<evidence type="ECO:0000313" key="1">
    <source>
        <dbReference type="EMBL" id="MPM37706.1"/>
    </source>
</evidence>
<dbReference type="EMBL" id="VSSQ01008039">
    <property type="protein sequence ID" value="MPM37706.1"/>
    <property type="molecule type" value="Genomic_DNA"/>
</dbReference>
<protein>
    <submittedName>
        <fullName evidence="1">Uncharacterized protein</fullName>
    </submittedName>
</protein>
<comment type="caution">
    <text evidence="1">The sequence shown here is derived from an EMBL/GenBank/DDBJ whole genome shotgun (WGS) entry which is preliminary data.</text>
</comment>